<dbReference type="InterPro" id="IPR017853">
    <property type="entry name" value="GH"/>
</dbReference>
<dbReference type="EC" id="3.2.1.10" evidence="5"/>
<feature type="domain" description="Glycosyl hydrolase family 13 catalytic" evidence="4">
    <location>
        <begin position="13"/>
        <end position="406"/>
    </location>
</feature>
<dbReference type="InterPro" id="IPR006047">
    <property type="entry name" value="GH13_cat_dom"/>
</dbReference>
<organism evidence="5 6">
    <name type="scientific">Sarcina ventriculi</name>
    <name type="common">Clostridium ventriculi</name>
    <dbReference type="NCBI Taxonomy" id="1267"/>
    <lineage>
        <taxon>Bacteria</taxon>
        <taxon>Bacillati</taxon>
        <taxon>Bacillota</taxon>
        <taxon>Clostridia</taxon>
        <taxon>Eubacteriales</taxon>
        <taxon>Clostridiaceae</taxon>
        <taxon>Sarcina</taxon>
    </lineage>
</organism>
<dbReference type="CDD" id="cd11333">
    <property type="entry name" value="AmyAc_SI_OligoGlu_DGase"/>
    <property type="match status" value="1"/>
</dbReference>
<dbReference type="Proteomes" id="UP000095488">
    <property type="component" value="Unassembled WGS sequence"/>
</dbReference>
<comment type="similarity">
    <text evidence="1">Belongs to the glycosyl hydrolase 13 family.</text>
</comment>
<accession>A0ABM9UN90</accession>
<dbReference type="InterPro" id="IPR045857">
    <property type="entry name" value="O16G_dom_2"/>
</dbReference>
<dbReference type="InterPro" id="IPR013780">
    <property type="entry name" value="Glyco_hydro_b"/>
</dbReference>
<evidence type="ECO:0000256" key="1">
    <source>
        <dbReference type="ARBA" id="ARBA00008061"/>
    </source>
</evidence>
<dbReference type="Pfam" id="PF00128">
    <property type="entry name" value="Alpha-amylase"/>
    <property type="match status" value="1"/>
</dbReference>
<dbReference type="Gene3D" id="2.60.40.1180">
    <property type="entry name" value="Golgi alpha-mannosidase II"/>
    <property type="match status" value="1"/>
</dbReference>
<dbReference type="SUPFAM" id="SSF51011">
    <property type="entry name" value="Glycosyl hydrolase domain"/>
    <property type="match status" value="1"/>
</dbReference>
<comment type="caution">
    <text evidence="5">The sequence shown here is derived from an EMBL/GenBank/DDBJ whole genome shotgun (WGS) entry which is preliminary data.</text>
</comment>
<dbReference type="NCBIfam" id="NF008183">
    <property type="entry name" value="PRK10933.1"/>
    <property type="match status" value="1"/>
</dbReference>
<dbReference type="PANTHER" id="PTHR10357">
    <property type="entry name" value="ALPHA-AMYLASE FAMILY MEMBER"/>
    <property type="match status" value="1"/>
</dbReference>
<dbReference type="InterPro" id="IPR056300">
    <property type="entry name" value="SusG-like_C"/>
</dbReference>
<evidence type="ECO:0000313" key="6">
    <source>
        <dbReference type="Proteomes" id="UP000095488"/>
    </source>
</evidence>
<dbReference type="EMBL" id="CYZR01000002">
    <property type="protein sequence ID" value="CUN61894.1"/>
    <property type="molecule type" value="Genomic_DNA"/>
</dbReference>
<evidence type="ECO:0000313" key="5">
    <source>
        <dbReference type="EMBL" id="CUN61894.1"/>
    </source>
</evidence>
<dbReference type="RefSeq" id="WP_055257584.1">
    <property type="nucleotide sequence ID" value="NZ_CABIXL010000002.1"/>
</dbReference>
<evidence type="ECO:0000256" key="2">
    <source>
        <dbReference type="ARBA" id="ARBA00022801"/>
    </source>
</evidence>
<dbReference type="GO" id="GO:0004574">
    <property type="term" value="F:oligo-1,6-glucosidase activity"/>
    <property type="evidence" value="ECO:0007669"/>
    <property type="project" value="UniProtKB-EC"/>
</dbReference>
<dbReference type="Gene3D" id="3.20.20.80">
    <property type="entry name" value="Glycosidases"/>
    <property type="match status" value="1"/>
</dbReference>
<protein>
    <submittedName>
        <fullName evidence="5">Oligo-1,6-glucosidase</fullName>
        <ecNumber evidence="5">3.2.1.10</ecNumber>
    </submittedName>
</protein>
<evidence type="ECO:0000256" key="3">
    <source>
        <dbReference type="ARBA" id="ARBA00023295"/>
    </source>
</evidence>
<keyword evidence="3 5" id="KW-0326">Glycosidase</keyword>
<dbReference type="SUPFAM" id="SSF51445">
    <property type="entry name" value="(Trans)glycosidases"/>
    <property type="match status" value="1"/>
</dbReference>
<dbReference type="PANTHER" id="PTHR10357:SF179">
    <property type="entry name" value="NEUTRAL AND BASIC AMINO ACID TRANSPORT PROTEIN RBAT"/>
    <property type="match status" value="1"/>
</dbReference>
<dbReference type="Gene3D" id="3.90.400.10">
    <property type="entry name" value="Oligo-1,6-glucosidase, Domain 2"/>
    <property type="match status" value="1"/>
</dbReference>
<evidence type="ECO:0000259" key="4">
    <source>
        <dbReference type="SMART" id="SM00642"/>
    </source>
</evidence>
<name>A0ABM9UN90_SARVE</name>
<gene>
    <name evidence="5" type="primary">malL_1</name>
    <name evidence="5" type="ORF">ERS852473_00645</name>
</gene>
<reference evidence="5 6" key="1">
    <citation type="submission" date="2015-09" db="EMBL/GenBank/DDBJ databases">
        <authorList>
            <consortium name="Pathogen Informatics"/>
        </authorList>
    </citation>
    <scope>NUCLEOTIDE SEQUENCE [LARGE SCALE GENOMIC DNA]</scope>
    <source>
        <strain evidence="5 6">2789STDY5834858</strain>
    </source>
</reference>
<dbReference type="SMART" id="SM00642">
    <property type="entry name" value="Aamy"/>
    <property type="match status" value="1"/>
</dbReference>
<keyword evidence="2 5" id="KW-0378">Hydrolase</keyword>
<proteinExistence type="inferred from homology"/>
<sequence length="545" mass="64044">MKKKWWHNSVVYQIYPKSFCDSNNDGIGDLNGIISKLDYLKNLGIDVIWLSPVYKSPNDDNGYDISDYYDIMDEFGTMEDMDRLLKEANNRNIKILMDLVVNHTSSEHKWFKEAIKNKDSKYRDYYIFRKPLDGDVPNGLESCFGGSAWERDETSNEYYLHLFSKKQPDLNWENPNMRKEIYNMMNFWINKGIAGFRMDVIDLIGKDIDKEITGNGPKLHTLIKEMNRETFGDKNLLTVGETWGVTPDIAKLYSNPNGDELSMVFQFEHIGLDEIKGKSKWDLANLDFVELKKVFSKWQAELEGCGWNSLFWNNHDLPRIVSRWGNDKGEYRKLSAKMLATILHMQKGTPYIYQGEEIGMTNVKFDSIEDYKDIETLNMYKERIDKGYDRNDIMNSIYVKSRDNARTPMQWSKEQNGGFTKGIPWIRVNENYKDINVDEALRDKDSVFYHYKALINLRKENDVIIYGTYNCIDINHKAIYSYVRELNGIKFLVVANFYDKIEKFILPQNIHYDKCQLILSNYKDSNNIPNEIVLRPYEALIYKLI</sequence>
<dbReference type="Pfam" id="PF23915">
    <property type="entry name" value="SusG_C"/>
    <property type="match status" value="1"/>
</dbReference>
<keyword evidence="6" id="KW-1185">Reference proteome</keyword>